<accession>A0AAN9V1B9</accession>
<dbReference type="EMBL" id="JAKJXP020000002">
    <property type="protein sequence ID" value="KAK7757381.1"/>
    <property type="molecule type" value="Genomic_DNA"/>
</dbReference>
<name>A0AAN9V1B9_9PEZI</name>
<evidence type="ECO:0000256" key="1">
    <source>
        <dbReference type="SAM" id="MobiDB-lite"/>
    </source>
</evidence>
<protein>
    <submittedName>
        <fullName evidence="2">Uncharacterized protein</fullName>
    </submittedName>
</protein>
<evidence type="ECO:0000313" key="2">
    <source>
        <dbReference type="EMBL" id="KAK7757381.1"/>
    </source>
</evidence>
<reference evidence="2 3" key="1">
    <citation type="submission" date="2024-02" db="EMBL/GenBank/DDBJ databases">
        <title>De novo assembly and annotation of 12 fungi associated with fruit tree decline syndrome in Ontario, Canada.</title>
        <authorList>
            <person name="Sulman M."/>
            <person name="Ellouze W."/>
            <person name="Ilyukhin E."/>
        </authorList>
    </citation>
    <scope>NUCLEOTIDE SEQUENCE [LARGE SCALE GENOMIC DNA]</scope>
    <source>
        <strain evidence="2 3">M11/M66-122</strain>
    </source>
</reference>
<comment type="caution">
    <text evidence="2">The sequence shown here is derived from an EMBL/GenBank/DDBJ whole genome shotgun (WGS) entry which is preliminary data.</text>
</comment>
<dbReference type="Proteomes" id="UP001320420">
    <property type="component" value="Unassembled WGS sequence"/>
</dbReference>
<proteinExistence type="predicted"/>
<dbReference type="AlphaFoldDB" id="A0AAN9V1B9"/>
<sequence length="353" mass="39737">MASPHPEAAASHTEARDHDAVVTPSLDTLIVPYEADDSRIIKIQGLLEDECNAIRDNYEKVQDSPTYPDNDSKRILSQYRETFRLRLQKIEETLALAEAIIDDTDEGLAQRLQVEFHSYGTVCSMSQEGRTSGGHLSTPNVSIGLYDSSGALKVEATLSNESGPDGHTYIILATQQNAAILHRVYAQLLRRKLDLVNEYASGAMYREATEGLRVRKEDLEDTDLVFFETENALEVVFNALIQIKRIVHQKDPDPRRPSVRGVQRSLGRVNPNREPLGRNRLLGQRDRSMSPAQNTRANIRVRDPTPPRSTRFPETRVLARRDAGANDLDVIALYKDRKGHDAIVIKKESDLFR</sequence>
<evidence type="ECO:0000313" key="3">
    <source>
        <dbReference type="Proteomes" id="UP001320420"/>
    </source>
</evidence>
<organism evidence="2 3">
    <name type="scientific">Diatrype stigma</name>
    <dbReference type="NCBI Taxonomy" id="117547"/>
    <lineage>
        <taxon>Eukaryota</taxon>
        <taxon>Fungi</taxon>
        <taxon>Dikarya</taxon>
        <taxon>Ascomycota</taxon>
        <taxon>Pezizomycotina</taxon>
        <taxon>Sordariomycetes</taxon>
        <taxon>Xylariomycetidae</taxon>
        <taxon>Xylariales</taxon>
        <taxon>Diatrypaceae</taxon>
        <taxon>Diatrype</taxon>
    </lineage>
</organism>
<feature type="compositionally biased region" description="Basic and acidic residues" evidence="1">
    <location>
        <begin position="300"/>
        <end position="314"/>
    </location>
</feature>
<feature type="region of interest" description="Disordered" evidence="1">
    <location>
        <begin position="251"/>
        <end position="314"/>
    </location>
</feature>
<gene>
    <name evidence="2" type="ORF">SLS62_000393</name>
</gene>
<keyword evidence="3" id="KW-1185">Reference proteome</keyword>